<dbReference type="AlphaFoldDB" id="A0A254T6J9"/>
<feature type="transmembrane region" description="Helical" evidence="1">
    <location>
        <begin position="163"/>
        <end position="182"/>
    </location>
</feature>
<keyword evidence="1" id="KW-1133">Transmembrane helix</keyword>
<name>A0A254T6J9_9BURK</name>
<dbReference type="PANTHER" id="PTHR14969:SF13">
    <property type="entry name" value="AT30094P"/>
    <property type="match status" value="1"/>
</dbReference>
<feature type="transmembrane region" description="Helical" evidence="1">
    <location>
        <begin position="137"/>
        <end position="157"/>
    </location>
</feature>
<feature type="transmembrane region" description="Helical" evidence="1">
    <location>
        <begin position="12"/>
        <end position="28"/>
    </location>
</feature>
<dbReference type="Proteomes" id="UP000197535">
    <property type="component" value="Unassembled WGS sequence"/>
</dbReference>
<feature type="domain" description="Phosphatidic acid phosphatase type 2/haloperoxidase" evidence="2">
    <location>
        <begin position="74"/>
        <end position="182"/>
    </location>
</feature>
<reference evidence="3 4" key="1">
    <citation type="submission" date="2016-02" db="EMBL/GenBank/DDBJ databases">
        <authorList>
            <person name="Wen L."/>
            <person name="He K."/>
            <person name="Yang H."/>
        </authorList>
    </citation>
    <scope>NUCLEOTIDE SEQUENCE [LARGE SCALE GENOMIC DNA]</scope>
    <source>
        <strain evidence="3 4">TSA40</strain>
    </source>
</reference>
<accession>A0A254T6J9</accession>
<keyword evidence="4" id="KW-1185">Reference proteome</keyword>
<dbReference type="PANTHER" id="PTHR14969">
    <property type="entry name" value="SPHINGOSINE-1-PHOSPHATE PHOSPHOHYDROLASE"/>
    <property type="match status" value="1"/>
</dbReference>
<feature type="transmembrane region" description="Helical" evidence="1">
    <location>
        <begin position="74"/>
        <end position="95"/>
    </location>
</feature>
<sequence>MAYEEVNRPKTFILLLFLAFLGCTFYPSDVDDYSRSFPARKAGQVEHITENYVRYVNTALQVGLPIVLSDKVGLVQLIYVAVSATVLTHGTKYLVNDWRVFGTRLGQRPINPRSKHNMPSGHSSMASCAMYFVCRRYSYWFAVLLIPIMLLTMYARIMLYEHTVSAVLAGALVGILAGAMFTSRWRRGTGYKTSQLNNATVEFSIHH</sequence>
<dbReference type="EMBL" id="LSTO01000011">
    <property type="protein sequence ID" value="OWW18299.1"/>
    <property type="molecule type" value="Genomic_DNA"/>
</dbReference>
<evidence type="ECO:0000256" key="1">
    <source>
        <dbReference type="SAM" id="Phobius"/>
    </source>
</evidence>
<comment type="caution">
    <text evidence="3">The sequence shown here is derived from an EMBL/GenBank/DDBJ whole genome shotgun (WGS) entry which is preliminary data.</text>
</comment>
<evidence type="ECO:0000259" key="2">
    <source>
        <dbReference type="Pfam" id="PF01569"/>
    </source>
</evidence>
<dbReference type="InterPro" id="IPR000326">
    <property type="entry name" value="PAP2/HPO"/>
</dbReference>
<dbReference type="RefSeq" id="WP_170942384.1">
    <property type="nucleotide sequence ID" value="NZ_LSTO01000011.1"/>
</dbReference>
<evidence type="ECO:0000313" key="4">
    <source>
        <dbReference type="Proteomes" id="UP000197535"/>
    </source>
</evidence>
<dbReference type="CDD" id="cd01610">
    <property type="entry name" value="PAP2_like"/>
    <property type="match status" value="1"/>
</dbReference>
<dbReference type="InterPro" id="IPR036938">
    <property type="entry name" value="PAP2/HPO_sf"/>
</dbReference>
<evidence type="ECO:0000313" key="3">
    <source>
        <dbReference type="EMBL" id="OWW18299.1"/>
    </source>
</evidence>
<protein>
    <recommendedName>
        <fullName evidence="2">Phosphatidic acid phosphatase type 2/haloperoxidase domain-containing protein</fullName>
    </recommendedName>
</protein>
<gene>
    <name evidence="3" type="ORF">AYR66_01610</name>
</gene>
<organism evidence="3 4">
    <name type="scientific">Noviherbaspirillum denitrificans</name>
    <dbReference type="NCBI Taxonomy" id="1968433"/>
    <lineage>
        <taxon>Bacteria</taxon>
        <taxon>Pseudomonadati</taxon>
        <taxon>Pseudomonadota</taxon>
        <taxon>Betaproteobacteria</taxon>
        <taxon>Burkholderiales</taxon>
        <taxon>Oxalobacteraceae</taxon>
        <taxon>Noviherbaspirillum</taxon>
    </lineage>
</organism>
<proteinExistence type="predicted"/>
<dbReference type="SUPFAM" id="SSF48317">
    <property type="entry name" value="Acid phosphatase/Vanadium-dependent haloperoxidase"/>
    <property type="match status" value="1"/>
</dbReference>
<keyword evidence="1" id="KW-0472">Membrane</keyword>
<dbReference type="Gene3D" id="1.20.144.10">
    <property type="entry name" value="Phosphatidic acid phosphatase type 2/haloperoxidase"/>
    <property type="match status" value="1"/>
</dbReference>
<dbReference type="Pfam" id="PF01569">
    <property type="entry name" value="PAP2"/>
    <property type="match status" value="1"/>
</dbReference>
<keyword evidence="1" id="KW-0812">Transmembrane</keyword>